<dbReference type="InterPro" id="IPR014253">
    <property type="entry name" value="Spore_coat_YsxE"/>
</dbReference>
<dbReference type="STRING" id="930152.SAMN05216565_10131"/>
<accession>A0A1H0NUS2</accession>
<organism evidence="1 2">
    <name type="scientific">Litchfieldia salsa</name>
    <dbReference type="NCBI Taxonomy" id="930152"/>
    <lineage>
        <taxon>Bacteria</taxon>
        <taxon>Bacillati</taxon>
        <taxon>Bacillota</taxon>
        <taxon>Bacilli</taxon>
        <taxon>Bacillales</taxon>
        <taxon>Bacillaceae</taxon>
        <taxon>Litchfieldia</taxon>
    </lineage>
</organism>
<dbReference type="InterPro" id="IPR047175">
    <property type="entry name" value="CotS-like"/>
</dbReference>
<keyword evidence="1" id="KW-0946">Virion</keyword>
<protein>
    <submittedName>
        <fullName evidence="1">Spore coat protein YsxE</fullName>
    </submittedName>
</protein>
<proteinExistence type="predicted"/>
<dbReference type="Proteomes" id="UP000199159">
    <property type="component" value="Unassembled WGS sequence"/>
</dbReference>
<keyword evidence="1" id="KW-0167">Capsid protein</keyword>
<keyword evidence="2" id="KW-1185">Reference proteome</keyword>
<dbReference type="AlphaFoldDB" id="A0A1H0NUS2"/>
<dbReference type="GO" id="GO:0042601">
    <property type="term" value="C:endospore-forming forespore"/>
    <property type="evidence" value="ECO:0007669"/>
    <property type="project" value="TreeGrafter"/>
</dbReference>
<dbReference type="NCBIfam" id="TIGR02904">
    <property type="entry name" value="spore_ysxE"/>
    <property type="match status" value="1"/>
</dbReference>
<dbReference type="RefSeq" id="WP_090848978.1">
    <property type="nucleotide sequence ID" value="NZ_FNJU01000001.1"/>
</dbReference>
<dbReference type="Gene3D" id="3.90.1200.10">
    <property type="match status" value="1"/>
</dbReference>
<evidence type="ECO:0000313" key="1">
    <source>
        <dbReference type="EMBL" id="SDO96507.1"/>
    </source>
</evidence>
<dbReference type="OrthoDB" id="2379727at2"/>
<sequence>MAVITKIDYGPILQRYNLTVNYIEEKSRNVVKIYTQKGVFALKSIENVQDLSFIHHIGEAYNKGFTRFIPFYKTMDGEFVVNQHNKYYYLMPWLKNEPPDERSSAYQQLFKMLGRFHTVTSEELTYNEEDVTQHYKAVKEKWEKRMEYLEGYIDRCENKLYMSPFELQFTTYFNEMMQASQFAKARLEEWYGQIKGVKKFRTSLTHGKVSINHLLYDDQDRAYFTSLEKVRKASPVNDIVSFFYRTLRTYPIQSEECVGYYNEYNEHHPLAEEEVQLLLSYLTFPEPMYRAVINYVDAKNSKMSEQQSVANLVRTYWLNKNIEFVASQILMQEQQKKDQKLAEELEEETLE</sequence>
<dbReference type="InterPro" id="IPR011009">
    <property type="entry name" value="Kinase-like_dom_sf"/>
</dbReference>
<dbReference type="Gene3D" id="3.30.200.20">
    <property type="entry name" value="Phosphorylase Kinase, domain 1"/>
    <property type="match status" value="1"/>
</dbReference>
<dbReference type="PANTHER" id="PTHR39179">
    <property type="entry name" value="SPORE COAT PROTEIN I"/>
    <property type="match status" value="1"/>
</dbReference>
<dbReference type="EMBL" id="FNJU01000001">
    <property type="protein sequence ID" value="SDO96507.1"/>
    <property type="molecule type" value="Genomic_DNA"/>
</dbReference>
<gene>
    <name evidence="1" type="ORF">SAMN05216565_10131</name>
</gene>
<name>A0A1H0NUS2_9BACI</name>
<dbReference type="PANTHER" id="PTHR39179:SF3">
    <property type="entry name" value="COTS-RELATED PROTEIN"/>
    <property type="match status" value="1"/>
</dbReference>
<reference evidence="2" key="1">
    <citation type="submission" date="2016-10" db="EMBL/GenBank/DDBJ databases">
        <authorList>
            <person name="Varghese N."/>
            <person name="Submissions S."/>
        </authorList>
    </citation>
    <scope>NUCLEOTIDE SEQUENCE [LARGE SCALE GENOMIC DNA]</scope>
    <source>
        <strain evidence="2">IBRC-M10078</strain>
    </source>
</reference>
<dbReference type="SUPFAM" id="SSF56112">
    <property type="entry name" value="Protein kinase-like (PK-like)"/>
    <property type="match status" value="1"/>
</dbReference>
<evidence type="ECO:0000313" key="2">
    <source>
        <dbReference type="Proteomes" id="UP000199159"/>
    </source>
</evidence>